<comment type="subcellular location">
    <subcellularLocation>
        <location evidence="2">Cell outer membrane</location>
        <topology evidence="2">Multi-pass membrane protein</topology>
    </subcellularLocation>
</comment>
<dbReference type="InterPro" id="IPR039426">
    <property type="entry name" value="TonB-dep_rcpt-like"/>
</dbReference>
<evidence type="ECO:0000313" key="5">
    <source>
        <dbReference type="Proteomes" id="UP001252186"/>
    </source>
</evidence>
<dbReference type="NCBIfam" id="TIGR04057">
    <property type="entry name" value="SusC_RagA_signa"/>
    <property type="match status" value="1"/>
</dbReference>
<dbReference type="InterPro" id="IPR023996">
    <property type="entry name" value="TonB-dep_OMP_SusC/RagA"/>
</dbReference>
<dbReference type="Gene3D" id="2.60.40.1120">
    <property type="entry name" value="Carboxypeptidase-like, regulatory domain"/>
    <property type="match status" value="1"/>
</dbReference>
<accession>A0ABU2Y6K3</accession>
<keyword evidence="2" id="KW-0472">Membrane</keyword>
<protein>
    <submittedName>
        <fullName evidence="4">TonB-dependent receptor</fullName>
    </submittedName>
</protein>
<evidence type="ECO:0000256" key="1">
    <source>
        <dbReference type="ARBA" id="ARBA00022729"/>
    </source>
</evidence>
<dbReference type="SUPFAM" id="SSF56935">
    <property type="entry name" value="Porins"/>
    <property type="match status" value="1"/>
</dbReference>
<dbReference type="Gene3D" id="2.170.130.10">
    <property type="entry name" value="TonB-dependent receptor, plug domain"/>
    <property type="match status" value="1"/>
</dbReference>
<dbReference type="PROSITE" id="PS52016">
    <property type="entry name" value="TONB_DEPENDENT_REC_3"/>
    <property type="match status" value="1"/>
</dbReference>
<dbReference type="SUPFAM" id="SSF49464">
    <property type="entry name" value="Carboxypeptidase regulatory domain-like"/>
    <property type="match status" value="1"/>
</dbReference>
<evidence type="ECO:0000313" key="4">
    <source>
        <dbReference type="EMBL" id="MDT0552688.1"/>
    </source>
</evidence>
<dbReference type="InterPro" id="IPR037066">
    <property type="entry name" value="Plug_dom_sf"/>
</dbReference>
<dbReference type="Proteomes" id="UP001252186">
    <property type="component" value="Unassembled WGS sequence"/>
</dbReference>
<dbReference type="PANTHER" id="PTHR30069">
    <property type="entry name" value="TONB-DEPENDENT OUTER MEMBRANE RECEPTOR"/>
    <property type="match status" value="1"/>
</dbReference>
<dbReference type="InterPro" id="IPR023997">
    <property type="entry name" value="TonB-dep_OMP_SusC/RagA_CS"/>
</dbReference>
<evidence type="ECO:0000259" key="3">
    <source>
        <dbReference type="Pfam" id="PF07715"/>
    </source>
</evidence>
<keyword evidence="2" id="KW-0813">Transport</keyword>
<dbReference type="Pfam" id="PF07715">
    <property type="entry name" value="Plug"/>
    <property type="match status" value="1"/>
</dbReference>
<dbReference type="InterPro" id="IPR012910">
    <property type="entry name" value="Plug_dom"/>
</dbReference>
<keyword evidence="4" id="KW-0675">Receptor</keyword>
<dbReference type="PANTHER" id="PTHR30069:SF29">
    <property type="entry name" value="HEMOGLOBIN AND HEMOGLOBIN-HAPTOGLOBIN-BINDING PROTEIN 1-RELATED"/>
    <property type="match status" value="1"/>
</dbReference>
<proteinExistence type="inferred from homology"/>
<sequence>MKKNLNKIFLSWNANRKKASKLELSFYCMMIALLSVSKVQASAESNSTTSESTSTIQQTITGTVTDEEGNPLPGVGIFKKGTTDGVESDFDGNFSIQASSGDVLVFSFIGMTSVEMTITSQTVLNVTMAADSAELEEVVIVGYGAKLKTDLTGAVGTVKSESLVQAPTSTATELLSGRVSGLITKQNTGVPGNDATTINIRGFGAALVLVDGVQTSMDRIDPNDIESVSVLKDGAAAVYGSRAGNGVVLVTTKRGKEGKTKITYHGNSSFQSPVKERTYVNSWQYATLIREADLNGNSSIDDTYTEEDVDKFRAGNDPAYPNQDWNDAVFTENVPMTQHNLNVSGGSENVKYFASIGLLDQESAYRSGDLSFQRYNLRSNLDAKISKKLSFGVDLSYRREDRDQPATNPSDMYNRLQTAQPIYPAFLPDPTRAAFSGFNTRSPYAATDKSFGGYNDDLREFINARVQLKFNITDDLVAKGVIMYESLNTSRKALRKPYDVWEYDYENDEYLYSGTAQGRSSITEDYRKRIQFYPQFSLQYKKNFNGHNINALGLVETIEIRDDAIQARRFDLISTDIPYLSSGDKETAENSGNASSSGRMSYVGRVNYDYKGKYFLEATMRADATGEKFHPDNRWGYFPSVSGAWRLSQENFLVDSESVDNLKLRASYSQTGLDNVGNYRFLTGYSISANGTYLIDDRTGQIIFTNGLPNEEVTWFTNTLYNVGVDGSFWNGLFGFEVDVFYRLTEGLFGTNQTDIPSTFGATLPQENINDRDDRGFDILLTHRNTIGDDFSYSVSANVGWARQKWVSVAEEAETDPDRIRLYQREGNYTNRWLGFVSDGLFETQEEIDNHATYELGNAQPVISDIKYVDLNGDGVIDWRDQKDIGTGSTPDISYGLDIFMKYKNFSVAALFQGAGLFNMNIAGAARGGFSNQSTPYDYMLKYSWRPDYNDPTVNTNPMARLPRITHNGVAPNNNVTSDFWLLDNTYVRLKSLNLNYAIDSDIVSKIGFDGIDIYAAGTNLFSFNSLGIYKDTFDPESPASQNGRHYPIMKTFTLGVKLAL</sequence>
<organism evidence="4 5">
    <name type="scientific">Urechidicola vernalis</name>
    <dbReference type="NCBI Taxonomy" id="3075600"/>
    <lineage>
        <taxon>Bacteria</taxon>
        <taxon>Pseudomonadati</taxon>
        <taxon>Bacteroidota</taxon>
        <taxon>Flavobacteriia</taxon>
        <taxon>Flavobacteriales</taxon>
        <taxon>Flavobacteriaceae</taxon>
        <taxon>Urechidicola</taxon>
    </lineage>
</organism>
<dbReference type="RefSeq" id="WP_311592606.1">
    <property type="nucleotide sequence ID" value="NZ_JAVRHV010000002.1"/>
</dbReference>
<dbReference type="NCBIfam" id="TIGR04056">
    <property type="entry name" value="OMP_RagA_SusC"/>
    <property type="match status" value="1"/>
</dbReference>
<reference evidence="4 5" key="1">
    <citation type="submission" date="2023-09" db="EMBL/GenBank/DDBJ databases">
        <authorList>
            <person name="Rey-Velasco X."/>
        </authorList>
    </citation>
    <scope>NUCLEOTIDE SEQUENCE [LARGE SCALE GENOMIC DNA]</scope>
    <source>
        <strain evidence="4 5">P050</strain>
    </source>
</reference>
<dbReference type="EMBL" id="JAVRHV010000002">
    <property type="protein sequence ID" value="MDT0552688.1"/>
    <property type="molecule type" value="Genomic_DNA"/>
</dbReference>
<keyword evidence="1" id="KW-0732">Signal</keyword>
<dbReference type="Pfam" id="PF13715">
    <property type="entry name" value="CarbopepD_reg_2"/>
    <property type="match status" value="1"/>
</dbReference>
<keyword evidence="2" id="KW-1134">Transmembrane beta strand</keyword>
<comment type="similarity">
    <text evidence="2">Belongs to the TonB-dependent receptor family.</text>
</comment>
<feature type="domain" description="TonB-dependent receptor plug" evidence="3">
    <location>
        <begin position="149"/>
        <end position="247"/>
    </location>
</feature>
<keyword evidence="2" id="KW-0998">Cell outer membrane</keyword>
<name>A0ABU2Y6K3_9FLAO</name>
<comment type="caution">
    <text evidence="4">The sequence shown here is derived from an EMBL/GenBank/DDBJ whole genome shotgun (WGS) entry which is preliminary data.</text>
</comment>
<dbReference type="InterPro" id="IPR008969">
    <property type="entry name" value="CarboxyPept-like_regulatory"/>
</dbReference>
<gene>
    <name evidence="4" type="ORF">RM519_05465</name>
</gene>
<keyword evidence="5" id="KW-1185">Reference proteome</keyword>
<evidence type="ECO:0000256" key="2">
    <source>
        <dbReference type="PROSITE-ProRule" id="PRU01360"/>
    </source>
</evidence>
<keyword evidence="2" id="KW-0812">Transmembrane</keyword>